<evidence type="ECO:0000259" key="5">
    <source>
        <dbReference type="Pfam" id="PF07727"/>
    </source>
</evidence>
<keyword evidence="8" id="KW-1185">Reference proteome</keyword>
<dbReference type="PANTHER" id="PTHR42648">
    <property type="entry name" value="TRANSPOSASE, PUTATIVE-RELATED"/>
    <property type="match status" value="1"/>
</dbReference>
<feature type="compositionally biased region" description="Polar residues" evidence="4">
    <location>
        <begin position="1300"/>
        <end position="1316"/>
    </location>
</feature>
<gene>
    <name evidence="7" type="ORF">Tco_1092505</name>
</gene>
<keyword evidence="3" id="KW-0175">Coiled coil</keyword>
<dbReference type="EMBL" id="BQNB010020531">
    <property type="protein sequence ID" value="GJT96987.1"/>
    <property type="molecule type" value="Genomic_DNA"/>
</dbReference>
<evidence type="ECO:0000259" key="6">
    <source>
        <dbReference type="Pfam" id="PF13976"/>
    </source>
</evidence>
<evidence type="ECO:0000313" key="7">
    <source>
        <dbReference type="EMBL" id="GJT96987.1"/>
    </source>
</evidence>
<dbReference type="SUPFAM" id="SSF53098">
    <property type="entry name" value="Ribonuclease H-like"/>
    <property type="match status" value="1"/>
</dbReference>
<feature type="region of interest" description="Disordered" evidence="4">
    <location>
        <begin position="1442"/>
        <end position="1474"/>
    </location>
</feature>
<feature type="compositionally biased region" description="Basic residues" evidence="4">
    <location>
        <begin position="1381"/>
        <end position="1399"/>
    </location>
</feature>
<proteinExistence type="predicted"/>
<feature type="coiled-coil region" evidence="3">
    <location>
        <begin position="1567"/>
        <end position="1600"/>
    </location>
</feature>
<keyword evidence="1" id="KW-0479">Metal-binding</keyword>
<feature type="compositionally biased region" description="Basic and acidic residues" evidence="4">
    <location>
        <begin position="176"/>
        <end position="195"/>
    </location>
</feature>
<dbReference type="PANTHER" id="PTHR42648:SF32">
    <property type="entry name" value="RIBONUCLEASE H-LIKE DOMAIN, GAG-PRE-INTEGRASE DOMAIN PROTEIN-RELATED"/>
    <property type="match status" value="1"/>
</dbReference>
<feature type="region of interest" description="Disordered" evidence="4">
    <location>
        <begin position="291"/>
        <end position="312"/>
    </location>
</feature>
<evidence type="ECO:0000313" key="8">
    <source>
        <dbReference type="Proteomes" id="UP001151760"/>
    </source>
</evidence>
<feature type="region of interest" description="Disordered" evidence="4">
    <location>
        <begin position="235"/>
        <end position="260"/>
    </location>
</feature>
<dbReference type="Proteomes" id="UP001151760">
    <property type="component" value="Unassembled WGS sequence"/>
</dbReference>
<dbReference type="InterPro" id="IPR013103">
    <property type="entry name" value="RVT_2"/>
</dbReference>
<dbReference type="InterPro" id="IPR012337">
    <property type="entry name" value="RNaseH-like_sf"/>
</dbReference>
<feature type="region of interest" description="Disordered" evidence="4">
    <location>
        <begin position="401"/>
        <end position="436"/>
    </location>
</feature>
<sequence length="1795" mass="203840">MATSSTNSSNSEGYQLSLESLEVIIRTHEKNEYAWGDKYEQMEYDLKMRDWKLGEKQKEFDNVIKERDELKEKLEKWSNATLLQTEILNKQKVLSDKTCIGFGVEYSSSEESNNSSGDETLTGPLYENFKREKAYKAVPPPTGTIIPPRADVAFTGIDELAIRNKVINKQNSESSGTDHESCESKNRDDLIKNKEQTQNTVKSNTDRNKVIIEDWVDSDDEEVPLGFSEIKKQTVLKSETSSENKSPRSKDSFGQRSRRRGLGYRDGKVCFVCYSPDHLIKDCNLHERNLKQTQKPKPLETQGSRDSRSVWNNTSRVNHKNFSSDYRHPHQRRSFIPSAVLTREGLKRTGRSKMSQAVPSQSTASAFYQNTARPNVSKAVLLQSTARPYFPRPVFSTSTGRPYYPRMDNVRPRASSSSPPTGFFNTRTVDRPKSPKPIIKSKWVKKESTAGTQAVLPQTKGEKGSVVTSPTQTWRSKGAYLDHRHKNNGSYTLKKFEYGNPEEELKDHAIIDSGCSGSMTGDKDKLSDFKEYKGGYVAFDFENVSYVKELKFNLLSVSQICDKKHNVLFTDTECLILLPEFKIVDENLVLLRAPRKNDVYSLNLKSIIPSGGVTCLVAKASEDEAILWHRRLGHVNFKNINKLVKSNLVRGLPSKTFKHDHSCLACRKGKQHKASCKKLEERTVREPLELLHMDLFGPVSVASLNRKKYCLVVTDDCSRFSWVFFLVYKDETYDILHDLIVGLENKLRRKKGIQRGTVLQGSTAIGVAERGIVLSLRQLEPCLQIPTVYQFNSGADAKEPKKITQALQDESWIEAMQEELLQFKLQNVWVPCDLPDGKRVIGTKWVFRNKRDERGTIIKNKARLVVQGYRQEEGVDYDEVFAPVTRIEAIRLFLAFTSFWDSVYQMDVKSAFLYGNITEEVYVNQPPGLIGVWAEKGYYDWFMSFVDDIIFGSTKTSMVKEFEELMQKEFTMSSMGELTFFLELSSLWYPKDSPFHLEAFLDSDYAGDNHDRRSTSGGCQYLGRRLVFWQCKKQTIVAISSTEAKYVAAASCCGQADQCGQATIKGRTACQVWTLKEDLMLFLRGERNADFHDVIDFLTGCSVNYALLVSPDVIQQWIQQFWNTVKVRMINEVAHIAAKVARKKILVSEASVRTDLMFNDEDGTNCFDNQDLLSNQKFNFSKLIFDGMLRNLKDSKPFLMYPRFIQLFLNKQLEGRTKPQTFLPTVVLPPKVFTFMRKCSPKFSGKLTPLTPPMLEVVTAVRAEHSLHTEELDIPTSSHHSDASSAGKKAESPSPVASERSASPNDYTPTDEVQTSGGDEGHLDLHGLTREVLKLKKHNAKQAAQILRLKTKLKILVKKVKPVIAEYSSFVKLKPTLSKKKKLKKAHKKKSSSFKQGRKKVSDGSTGLNEVDVNSGDSQMMDVDDTITTEVHEGTAQVNEGTAEVNESTVGANLSTDPSMKKVEDEAGPSTFQDESNEFIQDDTLIADTLINITRPRRGAGITIPGNISEQERSESPTQILDPKDKGKGIMKEEPKKKKKLTLQQLRAAETANDEEVARKVAAEWEEEEERKRLAGLERLQDELEDNEMIAAEVQRIERENFTEEQKAKFLVETIAAQRRFRAEQQAALRRSKPPTISQLRNQMMKYIRNVGGKAYRNLKNKSYEEIKDIYEEVKRLNDKFVAIGSTEDEQAIKEMNVKAEEPSKKRKGTIRKMKSSRIIKKRKIQKSDDELKNFLKVVDFEGDSAQDVEVMEQRSSISSFSIIQSPEGEYIAVQRANGHIRAFNTLNDSMKFCA</sequence>
<feature type="region of interest" description="Disordered" evidence="4">
    <location>
        <begin position="1270"/>
        <end position="1324"/>
    </location>
</feature>
<dbReference type="InterPro" id="IPR036397">
    <property type="entry name" value="RNaseH_sf"/>
</dbReference>
<evidence type="ECO:0000256" key="2">
    <source>
        <dbReference type="ARBA" id="ARBA00022801"/>
    </source>
</evidence>
<dbReference type="InterPro" id="IPR025724">
    <property type="entry name" value="GAG-pre-integrase_dom"/>
</dbReference>
<feature type="region of interest" description="Disordered" evidence="4">
    <location>
        <begin position="168"/>
        <end position="205"/>
    </location>
</feature>
<keyword evidence="2" id="KW-0378">Hydrolase</keyword>
<evidence type="ECO:0000256" key="1">
    <source>
        <dbReference type="ARBA" id="ARBA00022723"/>
    </source>
</evidence>
<feature type="compositionally biased region" description="Polar residues" evidence="4">
    <location>
        <begin position="1442"/>
        <end position="1458"/>
    </location>
</feature>
<feature type="compositionally biased region" description="Basic and acidic residues" evidence="4">
    <location>
        <begin position="240"/>
        <end position="253"/>
    </location>
</feature>
<feature type="region of interest" description="Disordered" evidence="4">
    <location>
        <begin position="1381"/>
        <end position="1420"/>
    </location>
</feature>
<name>A0ABQ5IC22_9ASTR</name>
<dbReference type="Gene3D" id="3.30.420.10">
    <property type="entry name" value="Ribonuclease H-like superfamily/Ribonuclease H"/>
    <property type="match status" value="1"/>
</dbReference>
<protein>
    <submittedName>
        <fullName evidence="7">Ribonuclease H-like domain-containing protein</fullName>
    </submittedName>
</protein>
<reference evidence="7" key="1">
    <citation type="journal article" date="2022" name="Int. J. Mol. Sci.">
        <title>Draft Genome of Tanacetum Coccineum: Genomic Comparison of Closely Related Tanacetum-Family Plants.</title>
        <authorList>
            <person name="Yamashiro T."/>
            <person name="Shiraishi A."/>
            <person name="Nakayama K."/>
            <person name="Satake H."/>
        </authorList>
    </citation>
    <scope>NUCLEOTIDE SEQUENCE</scope>
</reference>
<reference evidence="7" key="2">
    <citation type="submission" date="2022-01" db="EMBL/GenBank/DDBJ databases">
        <authorList>
            <person name="Yamashiro T."/>
            <person name="Shiraishi A."/>
            <person name="Satake H."/>
            <person name="Nakayama K."/>
        </authorList>
    </citation>
    <scope>NUCLEOTIDE SEQUENCE</scope>
</reference>
<evidence type="ECO:0000256" key="4">
    <source>
        <dbReference type="SAM" id="MobiDB-lite"/>
    </source>
</evidence>
<feature type="domain" description="GAG-pre-integrase" evidence="6">
    <location>
        <begin position="599"/>
        <end position="671"/>
    </location>
</feature>
<dbReference type="InterPro" id="IPR039537">
    <property type="entry name" value="Retrotran_Ty1/copia-like"/>
</dbReference>
<organism evidence="7 8">
    <name type="scientific">Tanacetum coccineum</name>
    <dbReference type="NCBI Taxonomy" id="301880"/>
    <lineage>
        <taxon>Eukaryota</taxon>
        <taxon>Viridiplantae</taxon>
        <taxon>Streptophyta</taxon>
        <taxon>Embryophyta</taxon>
        <taxon>Tracheophyta</taxon>
        <taxon>Spermatophyta</taxon>
        <taxon>Magnoliopsida</taxon>
        <taxon>eudicotyledons</taxon>
        <taxon>Gunneridae</taxon>
        <taxon>Pentapetalae</taxon>
        <taxon>asterids</taxon>
        <taxon>campanulids</taxon>
        <taxon>Asterales</taxon>
        <taxon>Asteraceae</taxon>
        <taxon>Asteroideae</taxon>
        <taxon>Anthemideae</taxon>
        <taxon>Anthemidinae</taxon>
        <taxon>Tanacetum</taxon>
    </lineage>
</organism>
<comment type="caution">
    <text evidence="7">The sequence shown here is derived from an EMBL/GenBank/DDBJ whole genome shotgun (WGS) entry which is preliminary data.</text>
</comment>
<dbReference type="CDD" id="cd09272">
    <property type="entry name" value="RNase_HI_RT_Ty1"/>
    <property type="match status" value="1"/>
</dbReference>
<dbReference type="Pfam" id="PF13976">
    <property type="entry name" value="gag_pre-integrs"/>
    <property type="match status" value="1"/>
</dbReference>
<feature type="compositionally biased region" description="Polar residues" evidence="4">
    <location>
        <begin position="414"/>
        <end position="427"/>
    </location>
</feature>
<feature type="domain" description="Reverse transcriptase Ty1/copia-type" evidence="5">
    <location>
        <begin position="827"/>
        <end position="930"/>
    </location>
</feature>
<feature type="region of interest" description="Disordered" evidence="4">
    <location>
        <begin position="1502"/>
        <end position="1530"/>
    </location>
</feature>
<accession>A0ABQ5IC22</accession>
<feature type="compositionally biased region" description="Polar residues" evidence="4">
    <location>
        <begin position="291"/>
        <end position="302"/>
    </location>
</feature>
<evidence type="ECO:0000256" key="3">
    <source>
        <dbReference type="SAM" id="Coils"/>
    </source>
</evidence>
<dbReference type="Pfam" id="PF07727">
    <property type="entry name" value="RVT_2"/>
    <property type="match status" value="1"/>
</dbReference>
<feature type="coiled-coil region" evidence="3">
    <location>
        <begin position="53"/>
        <end position="80"/>
    </location>
</feature>